<dbReference type="AlphaFoldDB" id="D7UB40"/>
<protein>
    <submittedName>
        <fullName evidence="1">Uncharacterized protein</fullName>
    </submittedName>
</protein>
<dbReference type="Proteomes" id="UP000009183">
    <property type="component" value="Chromosome 15"/>
</dbReference>
<reference evidence="2" key="1">
    <citation type="journal article" date="2007" name="Nature">
        <title>The grapevine genome sequence suggests ancestral hexaploidization in major angiosperm phyla.</title>
        <authorList>
            <consortium name="The French-Italian Public Consortium for Grapevine Genome Characterization."/>
            <person name="Jaillon O."/>
            <person name="Aury J.-M."/>
            <person name="Noel B."/>
            <person name="Policriti A."/>
            <person name="Clepet C."/>
            <person name="Casagrande A."/>
            <person name="Choisne N."/>
            <person name="Aubourg S."/>
            <person name="Vitulo N."/>
            <person name="Jubin C."/>
            <person name="Vezzi A."/>
            <person name="Legeai F."/>
            <person name="Hugueney P."/>
            <person name="Dasilva C."/>
            <person name="Horner D."/>
            <person name="Mica E."/>
            <person name="Jublot D."/>
            <person name="Poulain J."/>
            <person name="Bruyere C."/>
            <person name="Billault A."/>
            <person name="Segurens B."/>
            <person name="Gouyvenoux M."/>
            <person name="Ugarte E."/>
            <person name="Cattonaro F."/>
            <person name="Anthouard V."/>
            <person name="Vico V."/>
            <person name="Del Fabbro C."/>
            <person name="Alaux M."/>
            <person name="Di Gaspero G."/>
            <person name="Dumas V."/>
            <person name="Felice N."/>
            <person name="Paillard S."/>
            <person name="Juman I."/>
            <person name="Moroldo M."/>
            <person name="Scalabrin S."/>
            <person name="Canaguier A."/>
            <person name="Le Clainche I."/>
            <person name="Malacrida G."/>
            <person name="Durand E."/>
            <person name="Pesole G."/>
            <person name="Laucou V."/>
            <person name="Chatelet P."/>
            <person name="Merdinoglu D."/>
            <person name="Delledonne M."/>
            <person name="Pezzotti M."/>
            <person name="Lecharny A."/>
            <person name="Scarpelli C."/>
            <person name="Artiguenave F."/>
            <person name="Pe M.E."/>
            <person name="Valle G."/>
            <person name="Morgante M."/>
            <person name="Caboche M."/>
            <person name="Adam-Blondon A.-F."/>
            <person name="Weissenbach J."/>
            <person name="Quetier F."/>
            <person name="Wincker P."/>
        </authorList>
    </citation>
    <scope>NUCLEOTIDE SEQUENCE [LARGE SCALE GENOMIC DNA]</scope>
    <source>
        <strain evidence="2">cv. Pinot noir / PN40024</strain>
    </source>
</reference>
<dbReference type="InParanoid" id="D7UB40"/>
<dbReference type="PaxDb" id="29760-VIT_15s0024g01530.t01"/>
<dbReference type="EMBL" id="FN596748">
    <property type="protein sequence ID" value="CBI39964.3"/>
    <property type="molecule type" value="Genomic_DNA"/>
</dbReference>
<evidence type="ECO:0000313" key="2">
    <source>
        <dbReference type="Proteomes" id="UP000009183"/>
    </source>
</evidence>
<proteinExistence type="predicted"/>
<name>D7UB40_VITVI</name>
<keyword evidence="2" id="KW-1185">Reference proteome</keyword>
<organism evidence="1 2">
    <name type="scientific">Vitis vinifera</name>
    <name type="common">Grape</name>
    <dbReference type="NCBI Taxonomy" id="29760"/>
    <lineage>
        <taxon>Eukaryota</taxon>
        <taxon>Viridiplantae</taxon>
        <taxon>Streptophyta</taxon>
        <taxon>Embryophyta</taxon>
        <taxon>Tracheophyta</taxon>
        <taxon>Spermatophyta</taxon>
        <taxon>Magnoliopsida</taxon>
        <taxon>eudicotyledons</taxon>
        <taxon>Gunneridae</taxon>
        <taxon>Pentapetalae</taxon>
        <taxon>rosids</taxon>
        <taxon>Vitales</taxon>
        <taxon>Vitaceae</taxon>
        <taxon>Viteae</taxon>
        <taxon>Vitis</taxon>
    </lineage>
</organism>
<gene>
    <name evidence="1" type="ordered locus">VIT_15s0024g01530</name>
</gene>
<sequence>MRVYEPNILRAEKGEEREKRGKGLVYEKTAKGGDRGFLEQIRSEFP</sequence>
<dbReference type="HOGENOM" id="CLU_3192393_0_0_1"/>
<evidence type="ECO:0000313" key="1">
    <source>
        <dbReference type="EMBL" id="CBI39964.3"/>
    </source>
</evidence>
<accession>D7UB40</accession>